<dbReference type="RefSeq" id="WP_226696820.1">
    <property type="nucleotide sequence ID" value="NZ_JAJAPX010000006.1"/>
</dbReference>
<dbReference type="Proteomes" id="UP001139286">
    <property type="component" value="Unassembled WGS sequence"/>
</dbReference>
<proteinExistence type="predicted"/>
<dbReference type="EMBL" id="JAJAPX010000006">
    <property type="protein sequence ID" value="MCB4809456.1"/>
    <property type="molecule type" value="Genomic_DNA"/>
</dbReference>
<feature type="signal peptide" evidence="1">
    <location>
        <begin position="1"/>
        <end position="19"/>
    </location>
</feature>
<dbReference type="Gene3D" id="2.40.160.60">
    <property type="entry name" value="Outer membrane protein transport protein (OMPP1/FadL/TodX)"/>
    <property type="match status" value="1"/>
</dbReference>
<evidence type="ECO:0008006" key="4">
    <source>
        <dbReference type="Google" id="ProtNLM"/>
    </source>
</evidence>
<dbReference type="AlphaFoldDB" id="A0A9X1I7W5"/>
<keyword evidence="3" id="KW-1185">Reference proteome</keyword>
<organism evidence="2 3">
    <name type="scientific">Neotamlana sargassicola</name>
    <dbReference type="NCBI Taxonomy" id="2883125"/>
    <lineage>
        <taxon>Bacteria</taxon>
        <taxon>Pseudomonadati</taxon>
        <taxon>Bacteroidota</taxon>
        <taxon>Flavobacteriia</taxon>
        <taxon>Flavobacteriales</taxon>
        <taxon>Flavobacteriaceae</taxon>
        <taxon>Neotamlana</taxon>
    </lineage>
</organism>
<evidence type="ECO:0000256" key="1">
    <source>
        <dbReference type="SAM" id="SignalP"/>
    </source>
</evidence>
<gene>
    <name evidence="2" type="ORF">LG651_14465</name>
</gene>
<accession>A0A9X1I7W5</accession>
<comment type="caution">
    <text evidence="2">The sequence shown here is derived from an EMBL/GenBank/DDBJ whole genome shotgun (WGS) entry which is preliminary data.</text>
</comment>
<reference evidence="2" key="1">
    <citation type="submission" date="2021-10" db="EMBL/GenBank/DDBJ databases">
        <title>Tamlana sargassums sp. nov., and Tamlana laminarinivorans sp. nov., two new bacteria isolated from the brown alga.</title>
        <authorList>
            <person name="Li J."/>
        </authorList>
    </citation>
    <scope>NUCLEOTIDE SEQUENCE</scope>
    <source>
        <strain evidence="2">62-3</strain>
    </source>
</reference>
<name>A0A9X1I7W5_9FLAO</name>
<protein>
    <recommendedName>
        <fullName evidence="4">Aromatic hydrocarbon degradation protein</fullName>
    </recommendedName>
</protein>
<feature type="chain" id="PRO_5040920385" description="Aromatic hydrocarbon degradation protein" evidence="1">
    <location>
        <begin position="20"/>
        <end position="411"/>
    </location>
</feature>
<sequence>MKILKIMLVMVLIANFSFAQNDTSTPYSIFGLGVENKTATGGLTGLGNTGIAQNKSAEINLFNPASLSGIEPKTFLYEFGVNGMYSTIETDNLSENTTDFNISHVVMAFPVNKNIGLSFGLLPYTKVGYDIDIERYIEGSNETYTSRVTGSGGLTKLYLAGGIDITKNLSFGADFTYIFGSIRQESSLYYESLVNIVDENRYHGFKLKTGLQYNIINSENLNINLGGIVELPTSLSGDQTRSSNTTLSSGTYIVIDDEEAYSLDDFELPLTYGFGITSAINNKLTTSFDFTKLKWNDTDQSINEETYTDQSIYAFGAEYNPTPSKSYWSNVDYRFGFNYNTGFLNISDNTIDSYFVSAGLGLPLSDLSKLNIAYSYGTEGTVNNGLVKENYHKLTLNLSFIGSWFNKAKYN</sequence>
<keyword evidence="1" id="KW-0732">Signal</keyword>
<dbReference type="SUPFAM" id="SSF56935">
    <property type="entry name" value="Porins"/>
    <property type="match status" value="1"/>
</dbReference>
<evidence type="ECO:0000313" key="2">
    <source>
        <dbReference type="EMBL" id="MCB4809456.1"/>
    </source>
</evidence>
<evidence type="ECO:0000313" key="3">
    <source>
        <dbReference type="Proteomes" id="UP001139286"/>
    </source>
</evidence>